<accession>A0A975NNF9</accession>
<dbReference type="KEGG" id="bsei:KMZ68_22310"/>
<dbReference type="Pfam" id="PF13621">
    <property type="entry name" value="Cupin_8"/>
    <property type="match status" value="1"/>
</dbReference>
<dbReference type="PROSITE" id="PS51184">
    <property type="entry name" value="JMJC"/>
    <property type="match status" value="1"/>
</dbReference>
<evidence type="ECO:0000259" key="1">
    <source>
        <dbReference type="PROSITE" id="PS51184"/>
    </source>
</evidence>
<dbReference type="AlphaFoldDB" id="A0A975NNF9"/>
<dbReference type="RefSeq" id="WP_215613299.1">
    <property type="nucleotide sequence ID" value="NZ_CP076135.1"/>
</dbReference>
<name>A0A975NNF9_9BRAD</name>
<protein>
    <submittedName>
        <fullName evidence="2">Cupin-like domain-containing protein</fullName>
    </submittedName>
</protein>
<gene>
    <name evidence="2" type="ORF">KMZ68_22310</name>
</gene>
<sequence>MAKDKVFTSWDDTHSLLWERQPIRLAHGLHKSPLFSTDRLAELIERYPREHYSLVQTGAKESRRLWREGEIGNLSGRQVMDAVAGGGLWLNLRNVSGVDSAYRAMLDDMFAEIAANVPGFEAPKYQAGILISSPDAQVYYHADLPGQGLIQIAGRKRVYVYPNSAPFLKPEHLEDIALFDVEVDIPYAPWYDAHAQVLDLEPGQMLSWPLNAPHRVENLGTVNISMTVSYVNDEIRRADIVNLANGLLRHRFGYQPKSRNLRGPSFFAKAVLQKLLRDSSWVKRERSARRPIDFRLDAAQPGRIVDLPKAA</sequence>
<dbReference type="InterPro" id="IPR003347">
    <property type="entry name" value="JmjC_dom"/>
</dbReference>
<reference evidence="2" key="1">
    <citation type="submission" date="2021-06" db="EMBL/GenBank/DDBJ databases">
        <title>Bradyrhizobium sp. S2-11-2 Genome sequencing.</title>
        <authorList>
            <person name="Jin L."/>
        </authorList>
    </citation>
    <scope>NUCLEOTIDE SEQUENCE</scope>
    <source>
        <strain evidence="2">S2-11-2</strain>
    </source>
</reference>
<dbReference type="Proteomes" id="UP000680805">
    <property type="component" value="Chromosome"/>
</dbReference>
<feature type="domain" description="JmjC" evidence="1">
    <location>
        <begin position="87"/>
        <end position="247"/>
    </location>
</feature>
<proteinExistence type="predicted"/>
<organism evidence="2 3">
    <name type="scientific">Bradyrhizobium sediminis</name>
    <dbReference type="NCBI Taxonomy" id="2840469"/>
    <lineage>
        <taxon>Bacteria</taxon>
        <taxon>Pseudomonadati</taxon>
        <taxon>Pseudomonadota</taxon>
        <taxon>Alphaproteobacteria</taxon>
        <taxon>Hyphomicrobiales</taxon>
        <taxon>Nitrobacteraceae</taxon>
        <taxon>Bradyrhizobium</taxon>
    </lineage>
</organism>
<evidence type="ECO:0000313" key="2">
    <source>
        <dbReference type="EMBL" id="QWG17664.1"/>
    </source>
</evidence>
<evidence type="ECO:0000313" key="3">
    <source>
        <dbReference type="Proteomes" id="UP000680805"/>
    </source>
</evidence>
<dbReference type="Gene3D" id="2.60.120.650">
    <property type="entry name" value="Cupin"/>
    <property type="match status" value="1"/>
</dbReference>
<dbReference type="SUPFAM" id="SSF51197">
    <property type="entry name" value="Clavaminate synthase-like"/>
    <property type="match status" value="1"/>
</dbReference>
<dbReference type="InterPro" id="IPR041667">
    <property type="entry name" value="Cupin_8"/>
</dbReference>
<dbReference type="EMBL" id="CP076135">
    <property type="protein sequence ID" value="QWG17664.1"/>
    <property type="molecule type" value="Genomic_DNA"/>
</dbReference>